<keyword evidence="3" id="KW-1185">Reference proteome</keyword>
<name>A0A1B1P8Q0_9CAUD</name>
<organism evidence="2 3">
    <name type="scientific">Klebsiella phage vB_KpnM_KpV477</name>
    <dbReference type="NCBI Taxonomy" id="1852625"/>
    <lineage>
        <taxon>Viruses</taxon>
        <taxon>Duplodnaviria</taxon>
        <taxon>Heunggongvirae</taxon>
        <taxon>Uroviricota</taxon>
        <taxon>Caudoviricetes</taxon>
        <taxon>Pantevenvirales</taxon>
        <taxon>Straboviridae</taxon>
        <taxon>Tevenvirinae</taxon>
        <taxon>Jiaodavirus</taxon>
        <taxon>Jiaodavirus kpv477</taxon>
    </lineage>
</organism>
<dbReference type="GO" id="GO:0098669">
    <property type="term" value="P:superinfection exclusion"/>
    <property type="evidence" value="ECO:0007669"/>
    <property type="project" value="UniProtKB-UniRule"/>
</dbReference>
<sequence>MKKIVLALIFAVSSCSAVPALANYDKDLCEWSMTADEKDVAEQIRADVGHIIDNTDPSKMKEVQAEISNDGAAIKLNYALYCDANFDNFTIASWILG</sequence>
<comment type="caution">
    <text evidence="1">Lacks conserved residue(s) required for the propagation of feature annotation.</text>
</comment>
<keyword evidence="1" id="KW-1049">Host periplasm</keyword>
<dbReference type="OrthoDB" id="17233at10239"/>
<dbReference type="RefSeq" id="YP_009288711.1">
    <property type="nucleotide sequence ID" value="NC_031087.1"/>
</dbReference>
<proteinExistence type="inferred from homology"/>
<evidence type="ECO:0000313" key="2">
    <source>
        <dbReference type="EMBL" id="ANT40472.1"/>
    </source>
</evidence>
<protein>
    <recommendedName>
        <fullName evidence="1">Protein spackle</fullName>
    </recommendedName>
</protein>
<dbReference type="HAMAP" id="MF_04159">
    <property type="entry name" value="SPACKLE_T4"/>
    <property type="match status" value="1"/>
</dbReference>
<comment type="subunit">
    <text evidence="1">Monomer. Interacts with the baseplate central spike protein; this interaction selectively inhibits the lysozyme activity of the baseplate central spike protein.</text>
</comment>
<dbReference type="KEGG" id="vg:29066997"/>
<gene>
    <name evidence="2" type="ORF">kpv477_035</name>
</gene>
<evidence type="ECO:0000256" key="1">
    <source>
        <dbReference type="HAMAP-Rule" id="MF_04159"/>
    </source>
</evidence>
<dbReference type="Proteomes" id="UP000202533">
    <property type="component" value="Segment"/>
</dbReference>
<comment type="function">
    <text evidence="1">Inhibits viral DNA ejection into the host cytoplasm, thereby confering the infected host bacteria with immunity against secondary phage infection. Achieves superinfection exclusion by localizing to the periplasm and inhibiting the activity of tail-associated lysozyme, thereby preventing penetration by the tail tube of incoming phages.</text>
</comment>
<dbReference type="EMBL" id="KX258185">
    <property type="protein sequence ID" value="ANT40472.1"/>
    <property type="molecule type" value="Genomic_DNA"/>
</dbReference>
<reference evidence="2 3" key="1">
    <citation type="submission" date="2016-05" db="EMBL/GenBank/DDBJ databases">
        <title>Complete genome sequence of Klebsiella pneumoniae bacteriophage vB_KpnM_KpV477.</title>
        <authorList>
            <person name="Komisarova E.V."/>
            <person name="Krasilnikova V.M."/>
            <person name="Kislichkina A.A."/>
            <person name="Bogun A.G."/>
            <person name="Volozhantsev N.V."/>
        </authorList>
    </citation>
    <scope>NUCLEOTIDE SEQUENCE [LARGE SCALE GENOMIC DNA]</scope>
</reference>
<dbReference type="GO" id="GO:0044229">
    <property type="term" value="C:host cell periplasmic space"/>
    <property type="evidence" value="ECO:0007669"/>
    <property type="project" value="UniProtKB-SubCell"/>
</dbReference>
<dbReference type="InterPro" id="IPR046391">
    <property type="entry name" value="SPACKLE_T4"/>
</dbReference>
<accession>A0A1B1P8Q0</accession>
<keyword evidence="1" id="KW-1260">Superinfection exclusion</keyword>
<keyword evidence="1" id="KW-0945">Host-virus interaction</keyword>
<dbReference type="GeneID" id="29066997"/>
<dbReference type="Pfam" id="PF25676">
    <property type="entry name" value="T4_Spackle"/>
    <property type="match status" value="1"/>
</dbReference>
<comment type="similarity">
    <text evidence="1">Belongs to the Tevenvirinae spackle protein family.</text>
</comment>
<comment type="subcellular location">
    <subcellularLocation>
        <location evidence="1">Host periplasm</location>
    </subcellularLocation>
</comment>
<dbReference type="PROSITE" id="PS51257">
    <property type="entry name" value="PROKAR_LIPOPROTEIN"/>
    <property type="match status" value="1"/>
</dbReference>
<evidence type="ECO:0000313" key="3">
    <source>
        <dbReference type="Proteomes" id="UP000202533"/>
    </source>
</evidence>